<dbReference type="Proteomes" id="UP000054270">
    <property type="component" value="Unassembled WGS sequence"/>
</dbReference>
<feature type="region of interest" description="Disordered" evidence="1">
    <location>
        <begin position="83"/>
        <end position="210"/>
    </location>
</feature>
<feature type="compositionally biased region" description="Polar residues" evidence="1">
    <location>
        <begin position="91"/>
        <end position="104"/>
    </location>
</feature>
<feature type="compositionally biased region" description="Pro residues" evidence="1">
    <location>
        <begin position="167"/>
        <end position="179"/>
    </location>
</feature>
<dbReference type="AlphaFoldDB" id="A0A0D2N9Q3"/>
<name>A0A0D2N9Q3_HYPSF</name>
<accession>A0A0D2N9Q3</accession>
<feature type="region of interest" description="Disordered" evidence="1">
    <location>
        <begin position="22"/>
        <end position="48"/>
    </location>
</feature>
<feature type="compositionally biased region" description="Basic residues" evidence="1">
    <location>
        <begin position="192"/>
        <end position="203"/>
    </location>
</feature>
<evidence type="ECO:0000313" key="3">
    <source>
        <dbReference type="Proteomes" id="UP000054270"/>
    </source>
</evidence>
<protein>
    <submittedName>
        <fullName evidence="2">Uncharacterized protein</fullName>
    </submittedName>
</protein>
<proteinExistence type="predicted"/>
<evidence type="ECO:0000313" key="2">
    <source>
        <dbReference type="EMBL" id="KJA15849.1"/>
    </source>
</evidence>
<reference evidence="3" key="1">
    <citation type="submission" date="2014-04" db="EMBL/GenBank/DDBJ databases">
        <title>Evolutionary Origins and Diversification of the Mycorrhizal Mutualists.</title>
        <authorList>
            <consortium name="DOE Joint Genome Institute"/>
            <consortium name="Mycorrhizal Genomics Consortium"/>
            <person name="Kohler A."/>
            <person name="Kuo A."/>
            <person name="Nagy L.G."/>
            <person name="Floudas D."/>
            <person name="Copeland A."/>
            <person name="Barry K.W."/>
            <person name="Cichocki N."/>
            <person name="Veneault-Fourrey C."/>
            <person name="LaButti K."/>
            <person name="Lindquist E.A."/>
            <person name="Lipzen A."/>
            <person name="Lundell T."/>
            <person name="Morin E."/>
            <person name="Murat C."/>
            <person name="Riley R."/>
            <person name="Ohm R."/>
            <person name="Sun H."/>
            <person name="Tunlid A."/>
            <person name="Henrissat B."/>
            <person name="Grigoriev I.V."/>
            <person name="Hibbett D.S."/>
            <person name="Martin F."/>
        </authorList>
    </citation>
    <scope>NUCLEOTIDE SEQUENCE [LARGE SCALE GENOMIC DNA]</scope>
    <source>
        <strain evidence="3">FD-334 SS-4</strain>
    </source>
</reference>
<evidence type="ECO:0000256" key="1">
    <source>
        <dbReference type="SAM" id="MobiDB-lite"/>
    </source>
</evidence>
<sequence length="367" mass="40495">MQRVRSCQLRAPPKVRAALEATECVGPGSRRVPGAEDENARTEKRQRKRAVPCFAAALPAEHRDISAMTPVLTRRKHRDPLANIERCDIPTSLSTTRTGASSETCGAPTRHARHPRRQTLVILSAPRDPSLAQPSSDPFKTLGAPRRQAPPRSEALAPTRAISPDGADPPPPPARPPPAIMRRARARESRSRLRHPQRRRLKPSWRGLSRRSVAQGRPWELWNDALSGVQAPPRGAPGRIGAATKWIGADVTPHPYCRSPATIVSERECVVTPARTRHAAPRTVPWRRRLDRGGADGVALRDRYTNLLLPPARVITPPAHDASCFYYGRQASRRLDKPFVLFFFARGGASGIQKSANQQDPADVRLN</sequence>
<keyword evidence="3" id="KW-1185">Reference proteome</keyword>
<organism evidence="2 3">
    <name type="scientific">Hypholoma sublateritium (strain FD-334 SS-4)</name>
    <dbReference type="NCBI Taxonomy" id="945553"/>
    <lineage>
        <taxon>Eukaryota</taxon>
        <taxon>Fungi</taxon>
        <taxon>Dikarya</taxon>
        <taxon>Basidiomycota</taxon>
        <taxon>Agaricomycotina</taxon>
        <taxon>Agaricomycetes</taxon>
        <taxon>Agaricomycetidae</taxon>
        <taxon>Agaricales</taxon>
        <taxon>Agaricineae</taxon>
        <taxon>Strophariaceae</taxon>
        <taxon>Hypholoma</taxon>
    </lineage>
</organism>
<dbReference type="EMBL" id="KN817633">
    <property type="protein sequence ID" value="KJA15849.1"/>
    <property type="molecule type" value="Genomic_DNA"/>
</dbReference>
<gene>
    <name evidence="2" type="ORF">HYPSUDRAFT_207521</name>
</gene>